<name>A0ABV2VL76_9ACTN</name>
<protein>
    <recommendedName>
        <fullName evidence="3">ATP-binding protein</fullName>
    </recommendedName>
</protein>
<evidence type="ECO:0000313" key="1">
    <source>
        <dbReference type="EMBL" id="MEU0153149.1"/>
    </source>
</evidence>
<keyword evidence="2" id="KW-1185">Reference proteome</keyword>
<gene>
    <name evidence="1" type="ORF">ABZ071_14715</name>
</gene>
<proteinExistence type="predicted"/>
<sequence>MDDPSIDLTRLTFGRDDAESDIASGLLRQGFLPTAAYEAALHGRKSLVIGRKGAGKSAICRLLDGGPDGGVVTSLITPDDATGEELRRFELQGLNPETAKSLVWRYVFAVQISRHLVGHARQRHRRRLRRAPANVRRLRRFLRRHHESGDQKLYDRVLSGMGRLRASSIGVGALGVNGSVEVQASEGARAARQLDVLEEVIGRAIAELACPADHPTLLLAVDQVEQIWSNDPASDAMVVGLLLASKHVRSLFGGAVRCTLFLRSDIYDSLQFTESDKFRGEEERIDWTPELLGEVLLRRASASLGRPVPAEELWGRVLPEAVDGEPILDYLTSRTLLRPRDVIQFVTLCRDPAVRHGHRTIWTMDVRAAARDFSRWKLQDLGNEYLVSYPFLTRLYALFQNTGYLVTRKALRARFAEVRDSLVEQFPEYAHVLDADTVIDILFGLGFLGVRRGDDTVYGGTRREVLEPHEDEFHVHPCFRAGLNAQAPVNLGHFVPPQLARSLTGNVGYQLGVIGNVVGARPSREFAVVGEVRRAYQRVRAALGTAELPESARREVSERLSVIEFVPGPSSVGLAIGWANEVADFFEQIARTLAGNGLADSATGAALVHTLRDEATRVRRAVARSSDT</sequence>
<evidence type="ECO:0008006" key="3">
    <source>
        <dbReference type="Google" id="ProtNLM"/>
    </source>
</evidence>
<organism evidence="1 2">
    <name type="scientific">Micromonospora fulviviridis</name>
    <dbReference type="NCBI Taxonomy" id="47860"/>
    <lineage>
        <taxon>Bacteria</taxon>
        <taxon>Bacillati</taxon>
        <taxon>Actinomycetota</taxon>
        <taxon>Actinomycetes</taxon>
        <taxon>Micromonosporales</taxon>
        <taxon>Micromonosporaceae</taxon>
        <taxon>Micromonospora</taxon>
    </lineage>
</organism>
<dbReference type="Proteomes" id="UP001550348">
    <property type="component" value="Unassembled WGS sequence"/>
</dbReference>
<accession>A0ABV2VL76</accession>
<reference evidence="1 2" key="1">
    <citation type="submission" date="2024-06" db="EMBL/GenBank/DDBJ databases">
        <title>The Natural Products Discovery Center: Release of the First 8490 Sequenced Strains for Exploring Actinobacteria Biosynthetic Diversity.</title>
        <authorList>
            <person name="Kalkreuter E."/>
            <person name="Kautsar S.A."/>
            <person name="Yang D."/>
            <person name="Bader C.D."/>
            <person name="Teijaro C.N."/>
            <person name="Fluegel L."/>
            <person name="Davis C.M."/>
            <person name="Simpson J.R."/>
            <person name="Lauterbach L."/>
            <person name="Steele A.D."/>
            <person name="Gui C."/>
            <person name="Meng S."/>
            <person name="Li G."/>
            <person name="Viehrig K."/>
            <person name="Ye F."/>
            <person name="Su P."/>
            <person name="Kiefer A.F."/>
            <person name="Nichols A."/>
            <person name="Cepeda A.J."/>
            <person name="Yan W."/>
            <person name="Fan B."/>
            <person name="Jiang Y."/>
            <person name="Adhikari A."/>
            <person name="Zheng C.-J."/>
            <person name="Schuster L."/>
            <person name="Cowan T.M."/>
            <person name="Smanski M.J."/>
            <person name="Chevrette M.G."/>
            <person name="De Carvalho L.P.S."/>
            <person name="Shen B."/>
        </authorList>
    </citation>
    <scope>NUCLEOTIDE SEQUENCE [LARGE SCALE GENOMIC DNA]</scope>
    <source>
        <strain evidence="1 2">NPDC006286</strain>
    </source>
</reference>
<dbReference type="NCBIfam" id="NF047389">
    <property type="entry name" value="ATPase_Sll1717"/>
    <property type="match status" value="1"/>
</dbReference>
<dbReference type="RefSeq" id="WP_355665000.1">
    <property type="nucleotide sequence ID" value="NZ_JBEXRX010000035.1"/>
</dbReference>
<dbReference type="EMBL" id="JBEXRX010000035">
    <property type="protein sequence ID" value="MEU0153149.1"/>
    <property type="molecule type" value="Genomic_DNA"/>
</dbReference>
<comment type="caution">
    <text evidence="1">The sequence shown here is derived from an EMBL/GenBank/DDBJ whole genome shotgun (WGS) entry which is preliminary data.</text>
</comment>
<dbReference type="InterPro" id="IPR059206">
    <property type="entry name" value="Sll1717-like"/>
</dbReference>
<evidence type="ECO:0000313" key="2">
    <source>
        <dbReference type="Proteomes" id="UP001550348"/>
    </source>
</evidence>